<keyword evidence="14" id="KW-1185">Reference proteome</keyword>
<dbReference type="PANTHER" id="PTHR43086:SF3">
    <property type="entry name" value="NADP-DEPENDENT 3-HYDROXY ACID DEHYDROGENASE YDFG"/>
    <property type="match status" value="1"/>
</dbReference>
<evidence type="ECO:0000256" key="8">
    <source>
        <dbReference type="ARBA" id="ARBA00044349"/>
    </source>
</evidence>
<accession>A0A6G0XMB6</accession>
<evidence type="ECO:0000256" key="4">
    <source>
        <dbReference type="ARBA" id="ARBA00044050"/>
    </source>
</evidence>
<comment type="similarity">
    <text evidence="1 11">Belongs to the short-chain dehydrogenases/reductases (SDR) family.</text>
</comment>
<evidence type="ECO:0000256" key="1">
    <source>
        <dbReference type="ARBA" id="ARBA00006484"/>
    </source>
</evidence>
<comment type="function">
    <text evidence="9">NADP-dependent dehydrogenase with broad substrate specificity acting on 3-hydroxy acids. Catalyzes the NADP-dependent oxidation of L-allo-threonine to L-2-amino-3-keto-butyrate, which is spontaneously decarboxylated into aminoacetone. Also acts on D-threonine, L-serine, D-serine, D-3-hydroxyisobutyrate, L-3-hydroxyisobutyrate, D-glycerate and L-glycerate. Able to catalyze the reduction of the malonic semialdehyde to 3-hydroxypropionic acid. YdfG is apparently supplementing RutE, the presumed malonic semialdehyde reductase involved in pyrimidine degradation since both are able to detoxify malonic semialdehyde.</text>
</comment>
<dbReference type="PRINTS" id="PR00081">
    <property type="entry name" value="GDHRDH"/>
</dbReference>
<dbReference type="EC" id="1.1.1.381" evidence="5"/>
<feature type="transmembrane region" description="Helical" evidence="12">
    <location>
        <begin position="28"/>
        <end position="46"/>
    </location>
</feature>
<protein>
    <recommendedName>
        <fullName evidence="6">NADP-dependent 3-hydroxy acid dehydrogenase YdfG</fullName>
        <ecNumber evidence="4">1.1.1.298</ecNumber>
        <ecNumber evidence="5">1.1.1.381</ecNumber>
    </recommendedName>
    <alternativeName>
        <fullName evidence="8">L-allo-threonine dehydrogenase</fullName>
    </alternativeName>
    <alternativeName>
        <fullName evidence="7">Malonic semialdehyde reductase</fullName>
    </alternativeName>
</protein>
<dbReference type="Proteomes" id="UP000481153">
    <property type="component" value="Unassembled WGS sequence"/>
</dbReference>
<evidence type="ECO:0000256" key="11">
    <source>
        <dbReference type="RuleBase" id="RU000363"/>
    </source>
</evidence>
<name>A0A6G0XMB6_9STRA</name>
<evidence type="ECO:0000256" key="12">
    <source>
        <dbReference type="SAM" id="Phobius"/>
    </source>
</evidence>
<dbReference type="PANTHER" id="PTHR43086">
    <property type="entry name" value="VERY-LONG-CHAIN 3-OXOOACYL-COA REDUCTASE"/>
    <property type="match status" value="1"/>
</dbReference>
<reference evidence="13 14" key="1">
    <citation type="submission" date="2019-07" db="EMBL/GenBank/DDBJ databases">
        <title>Genomics analysis of Aphanomyces spp. identifies a new class of oomycete effector associated with host adaptation.</title>
        <authorList>
            <person name="Gaulin E."/>
        </authorList>
    </citation>
    <scope>NUCLEOTIDE SEQUENCE [LARGE SCALE GENOMIC DNA]</scope>
    <source>
        <strain evidence="13 14">ATCC 201684</strain>
    </source>
</reference>
<evidence type="ECO:0000256" key="2">
    <source>
        <dbReference type="ARBA" id="ARBA00023002"/>
    </source>
</evidence>
<dbReference type="EMBL" id="VJMJ01000036">
    <property type="protein sequence ID" value="KAF0741560.1"/>
    <property type="molecule type" value="Genomic_DNA"/>
</dbReference>
<proteinExistence type="inferred from homology"/>
<comment type="catalytic activity">
    <reaction evidence="3">
        <text>L-allo-threonine + NADP(+) = aminoacetone + CO2 + NADPH</text>
        <dbReference type="Rhea" id="RHEA:43524"/>
        <dbReference type="ChEBI" id="CHEBI:16526"/>
        <dbReference type="ChEBI" id="CHEBI:57783"/>
        <dbReference type="ChEBI" id="CHEBI:58320"/>
        <dbReference type="ChEBI" id="CHEBI:58349"/>
        <dbReference type="ChEBI" id="CHEBI:58585"/>
        <dbReference type="EC" id="1.1.1.381"/>
    </reaction>
</comment>
<keyword evidence="12" id="KW-0472">Membrane</keyword>
<dbReference type="InterPro" id="IPR036291">
    <property type="entry name" value="NAD(P)-bd_dom_sf"/>
</dbReference>
<evidence type="ECO:0000313" key="13">
    <source>
        <dbReference type="EMBL" id="KAF0741560.1"/>
    </source>
</evidence>
<comment type="catalytic activity">
    <reaction evidence="10">
        <text>3-hydroxypropanoate + NADP(+) = 3-oxopropanoate + NADPH + H(+)</text>
        <dbReference type="Rhea" id="RHEA:26438"/>
        <dbReference type="ChEBI" id="CHEBI:15378"/>
        <dbReference type="ChEBI" id="CHEBI:16510"/>
        <dbReference type="ChEBI" id="CHEBI:33190"/>
        <dbReference type="ChEBI" id="CHEBI:57783"/>
        <dbReference type="ChEBI" id="CHEBI:58349"/>
        <dbReference type="EC" id="1.1.1.298"/>
    </reaction>
</comment>
<evidence type="ECO:0000256" key="7">
    <source>
        <dbReference type="ARBA" id="ARBA00044271"/>
    </source>
</evidence>
<comment type="caution">
    <text evidence="13">The sequence shown here is derived from an EMBL/GenBank/DDBJ whole genome shotgun (WGS) entry which is preliminary data.</text>
</comment>
<dbReference type="Gene3D" id="3.40.50.720">
    <property type="entry name" value="NAD(P)-binding Rossmann-like Domain"/>
    <property type="match status" value="1"/>
</dbReference>
<keyword evidence="2" id="KW-0560">Oxidoreductase</keyword>
<dbReference type="EC" id="1.1.1.298" evidence="4"/>
<keyword evidence="12" id="KW-0812">Transmembrane</keyword>
<dbReference type="SUPFAM" id="SSF51735">
    <property type="entry name" value="NAD(P)-binding Rossmann-fold domains"/>
    <property type="match status" value="1"/>
</dbReference>
<dbReference type="PROSITE" id="PS00061">
    <property type="entry name" value="ADH_SHORT"/>
    <property type="match status" value="1"/>
</dbReference>
<dbReference type="InterPro" id="IPR020904">
    <property type="entry name" value="Sc_DH/Rdtase_CS"/>
</dbReference>
<evidence type="ECO:0000256" key="10">
    <source>
        <dbReference type="ARBA" id="ARBA00047274"/>
    </source>
</evidence>
<evidence type="ECO:0000256" key="3">
    <source>
        <dbReference type="ARBA" id="ARBA00043812"/>
    </source>
</evidence>
<keyword evidence="12" id="KW-1133">Transmembrane helix</keyword>
<organism evidence="13 14">
    <name type="scientific">Aphanomyces euteiches</name>
    <dbReference type="NCBI Taxonomy" id="100861"/>
    <lineage>
        <taxon>Eukaryota</taxon>
        <taxon>Sar</taxon>
        <taxon>Stramenopiles</taxon>
        <taxon>Oomycota</taxon>
        <taxon>Saprolegniomycetes</taxon>
        <taxon>Saprolegniales</taxon>
        <taxon>Verrucalvaceae</taxon>
        <taxon>Aphanomyces</taxon>
    </lineage>
</organism>
<evidence type="ECO:0000256" key="5">
    <source>
        <dbReference type="ARBA" id="ARBA00044059"/>
    </source>
</evidence>
<gene>
    <name evidence="13" type="ORF">Ae201684_003241</name>
</gene>
<dbReference type="CDD" id="cd05233">
    <property type="entry name" value="SDR_c"/>
    <property type="match status" value="1"/>
</dbReference>
<dbReference type="GO" id="GO:0035527">
    <property type="term" value="F:3-hydroxypropionate dehydrogenase (NADP+) activity"/>
    <property type="evidence" value="ECO:0007669"/>
    <property type="project" value="UniProtKB-EC"/>
</dbReference>
<dbReference type="PRINTS" id="PR00080">
    <property type="entry name" value="SDRFAMILY"/>
</dbReference>
<evidence type="ECO:0000313" key="14">
    <source>
        <dbReference type="Proteomes" id="UP000481153"/>
    </source>
</evidence>
<evidence type="ECO:0000256" key="6">
    <source>
        <dbReference type="ARBA" id="ARBA00044065"/>
    </source>
</evidence>
<evidence type="ECO:0000256" key="9">
    <source>
        <dbReference type="ARBA" id="ARBA00045650"/>
    </source>
</evidence>
<dbReference type="VEuPathDB" id="FungiDB:AeMF1_021874"/>
<dbReference type="InterPro" id="IPR002347">
    <property type="entry name" value="SDR_fam"/>
</dbReference>
<dbReference type="Pfam" id="PF00106">
    <property type="entry name" value="adh_short"/>
    <property type="match status" value="1"/>
</dbReference>
<dbReference type="AlphaFoldDB" id="A0A6G0XMB6"/>
<sequence length="340" mass="36897">MTWAVYSFGALALMLSLSMISPTRIESTLFAAVFGLFLLFVGDELLRRYQTRNLLPVEPRPDGVVVLTGASSGLGREMAYILAEKRYHLVLVARSEGTLHRMAKELHDVWDITAQVCNADLSSPAGPQQVMDFVKKHSLQVDILINCAGGTKHGDFTTVPEKDVTDLMHLNVLSYVEMCHLFLPGMLERRSGRILNVASIAAGSPMPGVAMYGGSKAFLIRFSQALAYECRGVVGITAFCPGKVLSFEYSNVQAGPLHTPFGDTAGIGDALVYKLPWVVDTKVSAKAAVDAVLDGTWSTSFDSWTSKIFFHTGMVFGEKQLAALFCAVCWSTPKTLVGSS</sequence>